<evidence type="ECO:0000259" key="3">
    <source>
        <dbReference type="Pfam" id="PF19295"/>
    </source>
</evidence>
<dbReference type="EMBL" id="KJ201907">
    <property type="protein sequence ID" value="AHY04382.1"/>
    <property type="molecule type" value="Genomic_DNA"/>
</dbReference>
<accession>A0A075DWV3</accession>
<dbReference type="InterPro" id="IPR000825">
    <property type="entry name" value="SUF_FeS_clus_asmbl_SufBD_core"/>
</dbReference>
<evidence type="ECO:0000256" key="1">
    <source>
        <dbReference type="ARBA" id="ARBA00043967"/>
    </source>
</evidence>
<name>A0A075DWV3_9EUKA</name>
<protein>
    <submittedName>
        <fullName evidence="4">ABC transporter</fullName>
    </submittedName>
</protein>
<dbReference type="NCBIfam" id="NF008773">
    <property type="entry name" value="PRK11814.1"/>
    <property type="match status" value="1"/>
</dbReference>
<evidence type="ECO:0000259" key="2">
    <source>
        <dbReference type="Pfam" id="PF01458"/>
    </source>
</evidence>
<geneLocation type="chloroplast" evidence="4"/>
<dbReference type="AlphaFoldDB" id="A0A075DWV3"/>
<proteinExistence type="inferred from homology"/>
<dbReference type="PANTHER" id="PTHR30508:SF1">
    <property type="entry name" value="UPF0051 PROTEIN ABCI8, CHLOROPLASTIC-RELATED"/>
    <property type="match status" value="1"/>
</dbReference>
<keyword evidence="4" id="KW-0150">Chloroplast</keyword>
<dbReference type="PANTHER" id="PTHR30508">
    <property type="entry name" value="FES CLUSTER ASSEMBLY PROTEIN SUF"/>
    <property type="match status" value="1"/>
</dbReference>
<evidence type="ECO:0000313" key="4">
    <source>
        <dbReference type="EMBL" id="AHY04382.1"/>
    </source>
</evidence>
<sequence>MAEKQSNESEVILDAIVTTPYKYGFKTDIDIEEFEKGLSLDTVKKISRKKDEPLFLRNFREKAFKNWTKMVSPEWASLELPKINYDNIQYYSIPKTKKKLGSLDEADPELLKTFEKLGVSLNEQKMLTNVAVDAVFDSVSIGTTFKKQLQKFGVIFCSISEAIKTYPELVERYLGRVVPIGDNYFSALNSAVFSDGSFCYIPKDIVCPMELSTYFRINNEEAGQFERTLIIAEERSSISYLEGCTAPKFSTNQLHAAVVELVALDNAVIKYSTVQNWYAGDEKGIGGVFNFVTKRGLCSGKNARISWTQVETGSSITWKYPSCVLSGQNSVGEFFSVALTSNKQQADTGTKMIHLASKTRSRIVSKGISAGRSRNSYRGLVKIGPKAFRTQNYTQCDSLLIGKESSANTFPYIQAQNSYTQVEHEASTSRIAEEQLFYLLQRGINAEEAVSLMVNGFCKEVFNELPLEFASEADRLLSLKLEGSVG</sequence>
<dbReference type="Pfam" id="PF19295">
    <property type="entry name" value="SufBD_N"/>
    <property type="match status" value="1"/>
</dbReference>
<dbReference type="InterPro" id="IPR010231">
    <property type="entry name" value="SUF_FeS_clus_asmbl_SufB"/>
</dbReference>
<feature type="domain" description="SUF system FeS cluster assembly SufBD core" evidence="2">
    <location>
        <begin position="215"/>
        <end position="457"/>
    </location>
</feature>
<reference evidence="4" key="2">
    <citation type="submission" date="2016-02" db="EMBL/GenBank/DDBJ databases">
        <authorList>
            <person name="Wen L."/>
            <person name="He K."/>
            <person name="Yang H."/>
        </authorList>
    </citation>
    <scope>NUCLEOTIDE SEQUENCE</scope>
    <source>
        <strain evidence="4">CCMP291</strain>
    </source>
</reference>
<reference evidence="4" key="1">
    <citation type="journal article" date="2014" name="BMC Genomics">
        <title>The mitochondrial and chloroplast genomes of the haptophyte Chrysochromulina tobin contain unique repeat structures and gene profiles.</title>
        <authorList>
            <person name="Hovde B.T."/>
            <person name="Starkenburg S.R."/>
            <person name="Hunsperger H.M."/>
            <person name="Mercer L.D."/>
            <person name="Deodato C.R."/>
            <person name="Jha R.K."/>
            <person name="Chertkov O."/>
            <person name="Monnat R.J.Jr."/>
            <person name="Cattolico R.A."/>
        </authorList>
    </citation>
    <scope>NUCLEOTIDE SEQUENCE</scope>
    <source>
        <strain evidence="4">CCMP291</strain>
    </source>
</reference>
<comment type="similarity">
    <text evidence="1">Belongs to the iron-sulfur cluster assembly SufBD family.</text>
</comment>
<dbReference type="InterPro" id="IPR037284">
    <property type="entry name" value="SUF_FeS_clus_asmbl_SufBD_sf"/>
</dbReference>
<dbReference type="Pfam" id="PF01458">
    <property type="entry name" value="SUFBD_core"/>
    <property type="match status" value="1"/>
</dbReference>
<dbReference type="InterPro" id="IPR055346">
    <property type="entry name" value="Fe-S_cluster_assembly_SufBD"/>
</dbReference>
<dbReference type="GO" id="GO:0016226">
    <property type="term" value="P:iron-sulfur cluster assembly"/>
    <property type="evidence" value="ECO:0007669"/>
    <property type="project" value="InterPro"/>
</dbReference>
<feature type="domain" description="SUF system FeS cluster assembly SufBD N-terminal" evidence="3">
    <location>
        <begin position="137"/>
        <end position="206"/>
    </location>
</feature>
<organism evidence="4">
    <name type="scientific">Chrysochromulina tobinii</name>
    <dbReference type="NCBI Taxonomy" id="1460289"/>
    <lineage>
        <taxon>Eukaryota</taxon>
        <taxon>Haptista</taxon>
        <taxon>Haptophyta</taxon>
        <taxon>Prymnesiophyceae</taxon>
        <taxon>Prymnesiales</taxon>
        <taxon>Chrysochromulinaceae</taxon>
        <taxon>Chrysochromulina</taxon>
    </lineage>
</organism>
<keyword evidence="4" id="KW-0934">Plastid</keyword>
<dbReference type="InterPro" id="IPR045595">
    <property type="entry name" value="SufBD_N"/>
</dbReference>
<gene>
    <name evidence="4" type="primary">ycf24</name>
    <name evidence="4" type="ORF">ChtoCp_00116</name>
</gene>
<dbReference type="SUPFAM" id="SSF101960">
    <property type="entry name" value="Stabilizer of iron transporter SufD"/>
    <property type="match status" value="1"/>
</dbReference>
<dbReference type="NCBIfam" id="TIGR01980">
    <property type="entry name" value="sufB"/>
    <property type="match status" value="1"/>
</dbReference>